<dbReference type="AlphaFoldDB" id="A0A1V3U4S2"/>
<dbReference type="PANTHER" id="PTHR12526:SF630">
    <property type="entry name" value="GLYCOSYLTRANSFERASE"/>
    <property type="match status" value="1"/>
</dbReference>
<dbReference type="Pfam" id="PF00534">
    <property type="entry name" value="Glycos_transf_1"/>
    <property type="match status" value="1"/>
</dbReference>
<protein>
    <submittedName>
        <fullName evidence="2">Glycosyltransferase</fullName>
    </submittedName>
</protein>
<keyword evidence="3" id="KW-1185">Reference proteome</keyword>
<dbReference type="SUPFAM" id="SSF53756">
    <property type="entry name" value="UDP-Glycosyltransferase/glycogen phosphorylase"/>
    <property type="match status" value="1"/>
</dbReference>
<proteinExistence type="predicted"/>
<dbReference type="STRING" id="238.BBD35_03850"/>
<organism evidence="2 3">
    <name type="scientific">Elizabethkingia meningoseptica</name>
    <name type="common">Chryseobacterium meningosepticum</name>
    <dbReference type="NCBI Taxonomy" id="238"/>
    <lineage>
        <taxon>Bacteria</taxon>
        <taxon>Pseudomonadati</taxon>
        <taxon>Bacteroidota</taxon>
        <taxon>Flavobacteriia</taxon>
        <taxon>Flavobacteriales</taxon>
        <taxon>Weeksellaceae</taxon>
        <taxon>Elizabethkingia</taxon>
    </lineage>
</organism>
<gene>
    <name evidence="2" type="ORF">BMF97_00260</name>
</gene>
<dbReference type="eggNOG" id="COG0438">
    <property type="taxonomic scope" value="Bacteria"/>
</dbReference>
<dbReference type="RefSeq" id="WP_069215310.1">
    <property type="nucleotide sequence ID" value="NZ_CP016378.1"/>
</dbReference>
<name>A0A1V3U4S2_ELIME</name>
<sequence length="414" mass="47579">MKILFVQHHGFINGSGGTEKVCIFLANHFNKLSHKVEIATCQDVKGVPMFPVNEGIKVINVFNPDTKQKLYSFPNYKGKNPLLWLFYKIRRKYGKLCNKFTSLVMGGKDKVYKYNLLQRSRVWNDYILQLKPDLIITMSISSLLEITYQNDFDIPIINSVNGRPDYDYTDILGFRSKVEMEHLENAFGRLKGIQILFDDYKNYLPSVYKGVVEVIPNFVPQSTTFVNHLQKKERYKITNIASLDIHCKQQHIAIEAFSEIASKYPDWDLYFWGVGRDLLYLQNKINGLQLQNRIFLKGFTKDPASELKDSDIFIFPSKYEGFGLALVEAMAVGLPTLGFASCSGVNQLIKHEENGFLAKDKDELEAYLEELINSPQKRQTFGSNAIHGMKVFDPEIIKEKWTGLVGQVMHKENK</sequence>
<dbReference type="Gene3D" id="3.40.50.2000">
    <property type="entry name" value="Glycogen Phosphorylase B"/>
    <property type="match status" value="2"/>
</dbReference>
<dbReference type="InterPro" id="IPR001296">
    <property type="entry name" value="Glyco_trans_1"/>
</dbReference>
<evidence type="ECO:0000259" key="1">
    <source>
        <dbReference type="Pfam" id="PF00534"/>
    </source>
</evidence>
<feature type="domain" description="Glycosyl transferase family 1" evidence="1">
    <location>
        <begin position="227"/>
        <end position="386"/>
    </location>
</feature>
<dbReference type="OrthoDB" id="9811239at2"/>
<comment type="caution">
    <text evidence="2">The sequence shown here is derived from an EMBL/GenBank/DDBJ whole genome shotgun (WGS) entry which is preliminary data.</text>
</comment>
<evidence type="ECO:0000313" key="2">
    <source>
        <dbReference type="EMBL" id="OOH97741.1"/>
    </source>
</evidence>
<accession>A0A1V3U4S2</accession>
<dbReference type="EMBL" id="MPOG01000001">
    <property type="protein sequence ID" value="OOH97741.1"/>
    <property type="molecule type" value="Genomic_DNA"/>
</dbReference>
<dbReference type="Proteomes" id="UP000188947">
    <property type="component" value="Unassembled WGS sequence"/>
</dbReference>
<dbReference type="GO" id="GO:0016757">
    <property type="term" value="F:glycosyltransferase activity"/>
    <property type="evidence" value="ECO:0007669"/>
    <property type="project" value="InterPro"/>
</dbReference>
<keyword evidence="2" id="KW-0808">Transferase</keyword>
<reference evidence="2 3" key="1">
    <citation type="submission" date="2016-11" db="EMBL/GenBank/DDBJ databases">
        <title>Genome sequence and comparative genomic analysis of clinical strain Elizabethkingia meningoseptica 61421 PRCM.</title>
        <authorList>
            <person name="Wang M."/>
            <person name="Hu S."/>
            <person name="Cao L."/>
            <person name="Jiang T."/>
            <person name="Zhou Y."/>
            <person name="Ming D."/>
        </authorList>
    </citation>
    <scope>NUCLEOTIDE SEQUENCE [LARGE SCALE GENOMIC DNA]</scope>
    <source>
        <strain evidence="2 3">61421 PRCM</strain>
    </source>
</reference>
<dbReference type="PANTHER" id="PTHR12526">
    <property type="entry name" value="GLYCOSYLTRANSFERASE"/>
    <property type="match status" value="1"/>
</dbReference>
<evidence type="ECO:0000313" key="3">
    <source>
        <dbReference type="Proteomes" id="UP000188947"/>
    </source>
</evidence>